<keyword evidence="2" id="KW-1185">Reference proteome</keyword>
<organism evidence="1 2">
    <name type="scientific">Alternaria panax</name>
    <dbReference type="NCBI Taxonomy" id="48097"/>
    <lineage>
        <taxon>Eukaryota</taxon>
        <taxon>Fungi</taxon>
        <taxon>Dikarya</taxon>
        <taxon>Ascomycota</taxon>
        <taxon>Pezizomycotina</taxon>
        <taxon>Dothideomycetes</taxon>
        <taxon>Pleosporomycetidae</taxon>
        <taxon>Pleosporales</taxon>
        <taxon>Pleosporineae</taxon>
        <taxon>Pleosporaceae</taxon>
        <taxon>Alternaria</taxon>
        <taxon>Alternaria sect. Panax</taxon>
    </lineage>
</organism>
<accession>A0AAD4FF20</accession>
<gene>
    <name evidence="1" type="ORF">G6011_05599</name>
</gene>
<dbReference type="AlphaFoldDB" id="A0AAD4FF20"/>
<sequence length="96" mass="10807">MSSELAEDRKIAAEFMAEKEMEYRKAPTISGTIEAKIKESEKEINEAYGKIGVFKKREEDLKIAELGVKHVQAESKTTRDLLDTVRAMGAKMEKAT</sequence>
<dbReference type="EMBL" id="JAANER010000007">
    <property type="protein sequence ID" value="KAG9187728.1"/>
    <property type="molecule type" value="Genomic_DNA"/>
</dbReference>
<dbReference type="Proteomes" id="UP001199106">
    <property type="component" value="Unassembled WGS sequence"/>
</dbReference>
<protein>
    <submittedName>
        <fullName evidence="1">Uncharacterized protein</fullName>
    </submittedName>
</protein>
<proteinExistence type="predicted"/>
<name>A0AAD4FF20_9PLEO</name>
<evidence type="ECO:0000313" key="1">
    <source>
        <dbReference type="EMBL" id="KAG9187728.1"/>
    </source>
</evidence>
<comment type="caution">
    <text evidence="1">The sequence shown here is derived from an EMBL/GenBank/DDBJ whole genome shotgun (WGS) entry which is preliminary data.</text>
</comment>
<reference evidence="1" key="1">
    <citation type="submission" date="2021-07" db="EMBL/GenBank/DDBJ databases">
        <title>Genome Resource of American Ginseng Black Spot Pathogen Alternaria panax.</title>
        <authorList>
            <person name="Qiu C."/>
            <person name="Wang W."/>
            <person name="Liu Z."/>
        </authorList>
    </citation>
    <scope>NUCLEOTIDE SEQUENCE</scope>
    <source>
        <strain evidence="1">BNCC115425</strain>
    </source>
</reference>
<evidence type="ECO:0000313" key="2">
    <source>
        <dbReference type="Proteomes" id="UP001199106"/>
    </source>
</evidence>